<dbReference type="AlphaFoldDB" id="A0A7W8MQ97"/>
<sequence>MTERPVTEQPIPDQPWIATEATVTTCQYQSPGLSTLAFGFQTGEKFRIAFDYYAHGRLYSDEFQSPIAIPQNEHIPITYNPLHPEQNSRSHGTALKTTRPPIVIIGIVSSIFLSLLWLTVLRSCH</sequence>
<accession>A0A7W8MQ97</accession>
<keyword evidence="1" id="KW-0472">Membrane</keyword>
<evidence type="ECO:0000313" key="3">
    <source>
        <dbReference type="Proteomes" id="UP000568106"/>
    </source>
</evidence>
<protein>
    <recommendedName>
        <fullName evidence="4">DUF3592 domain-containing protein</fullName>
    </recommendedName>
</protein>
<gene>
    <name evidence="2" type="ORF">HDF09_001161</name>
</gene>
<proteinExistence type="predicted"/>
<organism evidence="2 3">
    <name type="scientific">Tunturiibacter empetritectus</name>
    <dbReference type="NCBI Taxonomy" id="3069691"/>
    <lineage>
        <taxon>Bacteria</taxon>
        <taxon>Pseudomonadati</taxon>
        <taxon>Acidobacteriota</taxon>
        <taxon>Terriglobia</taxon>
        <taxon>Terriglobales</taxon>
        <taxon>Acidobacteriaceae</taxon>
        <taxon>Tunturiibacter</taxon>
    </lineage>
</organism>
<evidence type="ECO:0008006" key="4">
    <source>
        <dbReference type="Google" id="ProtNLM"/>
    </source>
</evidence>
<name>A0A7W8MQ97_9BACT</name>
<evidence type="ECO:0000256" key="1">
    <source>
        <dbReference type="SAM" id="Phobius"/>
    </source>
</evidence>
<dbReference type="Proteomes" id="UP000568106">
    <property type="component" value="Unassembled WGS sequence"/>
</dbReference>
<keyword evidence="3" id="KW-1185">Reference proteome</keyword>
<keyword evidence="1" id="KW-0812">Transmembrane</keyword>
<evidence type="ECO:0000313" key="2">
    <source>
        <dbReference type="EMBL" id="MBB5316511.1"/>
    </source>
</evidence>
<dbReference type="EMBL" id="JACHDY010000001">
    <property type="protein sequence ID" value="MBB5316511.1"/>
    <property type="molecule type" value="Genomic_DNA"/>
</dbReference>
<comment type="caution">
    <text evidence="2">The sequence shown here is derived from an EMBL/GenBank/DDBJ whole genome shotgun (WGS) entry which is preliminary data.</text>
</comment>
<reference evidence="2" key="1">
    <citation type="submission" date="2020-08" db="EMBL/GenBank/DDBJ databases">
        <title>Genomic Encyclopedia of Type Strains, Phase IV (KMG-V): Genome sequencing to study the core and pangenomes of soil and plant-associated prokaryotes.</title>
        <authorList>
            <person name="Whitman W."/>
        </authorList>
    </citation>
    <scope>NUCLEOTIDE SEQUENCE [LARGE SCALE GENOMIC DNA]</scope>
    <source>
        <strain evidence="2">M8UP27</strain>
    </source>
</reference>
<feature type="transmembrane region" description="Helical" evidence="1">
    <location>
        <begin position="102"/>
        <end position="121"/>
    </location>
</feature>
<keyword evidence="1" id="KW-1133">Transmembrane helix</keyword>